<dbReference type="SMART" id="SM00192">
    <property type="entry name" value="LDLa"/>
    <property type="match status" value="1"/>
</dbReference>
<evidence type="ECO:0000256" key="1">
    <source>
        <dbReference type="ARBA" id="ARBA00023157"/>
    </source>
</evidence>
<dbReference type="EMBL" id="CAJOAX010055373">
    <property type="protein sequence ID" value="CAF4326849.1"/>
    <property type="molecule type" value="Genomic_DNA"/>
</dbReference>
<reference evidence="3" key="1">
    <citation type="submission" date="2021-02" db="EMBL/GenBank/DDBJ databases">
        <authorList>
            <person name="Nowell W R."/>
        </authorList>
    </citation>
    <scope>NUCLEOTIDE SEQUENCE</scope>
</reference>
<sequence length="77" mass="8203">GNYRCSIPGSGYIDANSVLTFAGIGPLPVDPVQPTGECGINEARCRNNRCIPRAFICDGKDDCGDNSDETCGRKFGF</sequence>
<name>A0A820JIY9_9BILA</name>
<dbReference type="CDD" id="cd00112">
    <property type="entry name" value="LDLa"/>
    <property type="match status" value="1"/>
</dbReference>
<dbReference type="PROSITE" id="PS01209">
    <property type="entry name" value="LDLRA_1"/>
    <property type="match status" value="1"/>
</dbReference>
<dbReference type="SUPFAM" id="SSF57424">
    <property type="entry name" value="LDL receptor-like module"/>
    <property type="match status" value="1"/>
</dbReference>
<proteinExistence type="predicted"/>
<keyword evidence="1 2" id="KW-1015">Disulfide bond</keyword>
<dbReference type="InterPro" id="IPR036055">
    <property type="entry name" value="LDL_receptor-like_sf"/>
</dbReference>
<accession>A0A820JIY9</accession>
<dbReference type="Gene3D" id="4.10.400.10">
    <property type="entry name" value="Low-density Lipoprotein Receptor"/>
    <property type="match status" value="1"/>
</dbReference>
<dbReference type="InterPro" id="IPR023415">
    <property type="entry name" value="LDLR_class-A_CS"/>
</dbReference>
<dbReference type="Pfam" id="PF00057">
    <property type="entry name" value="Ldl_recept_a"/>
    <property type="match status" value="1"/>
</dbReference>
<evidence type="ECO:0000313" key="3">
    <source>
        <dbReference type="EMBL" id="CAF4326849.1"/>
    </source>
</evidence>
<feature type="disulfide bond" evidence="2">
    <location>
        <begin position="38"/>
        <end position="50"/>
    </location>
</feature>
<feature type="disulfide bond" evidence="2">
    <location>
        <begin position="45"/>
        <end position="63"/>
    </location>
</feature>
<protein>
    <submittedName>
        <fullName evidence="3">Uncharacterized protein</fullName>
    </submittedName>
</protein>
<feature type="non-terminal residue" evidence="3">
    <location>
        <position position="1"/>
    </location>
</feature>
<comment type="caution">
    <text evidence="2">Lacks conserved residue(s) required for the propagation of feature annotation.</text>
</comment>
<dbReference type="PROSITE" id="PS50068">
    <property type="entry name" value="LDLRA_2"/>
    <property type="match status" value="1"/>
</dbReference>
<organism evidence="3 4">
    <name type="scientific">Rotaria sordida</name>
    <dbReference type="NCBI Taxonomy" id="392033"/>
    <lineage>
        <taxon>Eukaryota</taxon>
        <taxon>Metazoa</taxon>
        <taxon>Spiralia</taxon>
        <taxon>Gnathifera</taxon>
        <taxon>Rotifera</taxon>
        <taxon>Eurotatoria</taxon>
        <taxon>Bdelloidea</taxon>
        <taxon>Philodinida</taxon>
        <taxon>Philodinidae</taxon>
        <taxon>Rotaria</taxon>
    </lineage>
</organism>
<gene>
    <name evidence="3" type="ORF">OTI717_LOCUS42839</name>
</gene>
<comment type="caution">
    <text evidence="3">The sequence shown here is derived from an EMBL/GenBank/DDBJ whole genome shotgun (WGS) entry which is preliminary data.</text>
</comment>
<evidence type="ECO:0000256" key="2">
    <source>
        <dbReference type="PROSITE-ProRule" id="PRU00124"/>
    </source>
</evidence>
<dbReference type="Proteomes" id="UP000663823">
    <property type="component" value="Unassembled WGS sequence"/>
</dbReference>
<evidence type="ECO:0000313" key="4">
    <source>
        <dbReference type="Proteomes" id="UP000663823"/>
    </source>
</evidence>
<dbReference type="AlphaFoldDB" id="A0A820JIY9"/>
<dbReference type="InterPro" id="IPR002172">
    <property type="entry name" value="LDrepeatLR_classA_rpt"/>
</dbReference>